<comment type="caution">
    <text evidence="2">The sequence shown here is derived from an EMBL/GenBank/DDBJ whole genome shotgun (WGS) entry which is preliminary data.</text>
</comment>
<dbReference type="EMBL" id="JAKILK010000011">
    <property type="protein sequence ID" value="MCL1118541.1"/>
    <property type="molecule type" value="Genomic_DNA"/>
</dbReference>
<evidence type="ECO:0000313" key="3">
    <source>
        <dbReference type="Proteomes" id="UP001203212"/>
    </source>
</evidence>
<protein>
    <submittedName>
        <fullName evidence="2">Transporter substrate-binding domain-containing protein</fullName>
    </submittedName>
</protein>
<reference evidence="2 3" key="1">
    <citation type="submission" date="2022-01" db="EMBL/GenBank/DDBJ databases">
        <title>Whole genome-based taxonomy of the Shewanellaceae.</title>
        <authorList>
            <person name="Martin-Rodriguez A.J."/>
        </authorList>
    </citation>
    <scope>NUCLEOTIDE SEQUENCE [LARGE SCALE GENOMIC DNA]</scope>
    <source>
        <strain evidence="2 3">JCM 17801</strain>
    </source>
</reference>
<gene>
    <name evidence="2" type="ORF">L2689_14975</name>
</gene>
<keyword evidence="3" id="KW-1185">Reference proteome</keyword>
<evidence type="ECO:0000313" key="2">
    <source>
        <dbReference type="EMBL" id="MCL1118541.1"/>
    </source>
</evidence>
<organism evidence="2 3">
    <name type="scientific">Shewanella aestuarii</name>
    <dbReference type="NCBI Taxonomy" id="1028752"/>
    <lineage>
        <taxon>Bacteria</taxon>
        <taxon>Pseudomonadati</taxon>
        <taxon>Pseudomonadota</taxon>
        <taxon>Gammaproteobacteria</taxon>
        <taxon>Alteromonadales</taxon>
        <taxon>Shewanellaceae</taxon>
        <taxon>Shewanella</taxon>
    </lineage>
</organism>
<dbReference type="SMART" id="SM00062">
    <property type="entry name" value="PBPb"/>
    <property type="match status" value="1"/>
</dbReference>
<name>A0ABT0L478_9GAMM</name>
<dbReference type="Proteomes" id="UP001203212">
    <property type="component" value="Unassembled WGS sequence"/>
</dbReference>
<proteinExistence type="predicted"/>
<accession>A0ABT0L478</accession>
<dbReference type="SUPFAM" id="SSF53850">
    <property type="entry name" value="Periplasmic binding protein-like II"/>
    <property type="match status" value="1"/>
</dbReference>
<feature type="domain" description="Solute-binding protein family 3/N-terminal" evidence="1">
    <location>
        <begin position="24"/>
        <end position="250"/>
    </location>
</feature>
<dbReference type="InterPro" id="IPR001638">
    <property type="entry name" value="Solute-binding_3/MltF_N"/>
</dbReference>
<dbReference type="Gene3D" id="3.40.190.10">
    <property type="entry name" value="Periplasmic binding protein-like II"/>
    <property type="match status" value="2"/>
</dbReference>
<evidence type="ECO:0000259" key="1">
    <source>
        <dbReference type="SMART" id="SM00062"/>
    </source>
</evidence>
<sequence>MAKCLSAISLIVLFCFVNNIQAKELEVGVSFSIAPYVIQETNSGLELELLKSALAVKGHSVNIQHLPLARTFHALKEGKLDGIINTKQNMLEGVFYSDVVISFQNCAISLKDKHFNIETVSDLQDKSIVAFQRASILLGKDFTNMAKNNRQYSEQAKQIIQVKMLMKQRMDVAVMDKNIFIYYLRQSYLTGKLTKEEVEQEVICHKVFPPTAYRFAFLHADIRDDFNFGLAQIKQDGTRLAIENKYQQMLSLTLDDNVTIRLANYPGQ</sequence>
<dbReference type="Pfam" id="PF00497">
    <property type="entry name" value="SBP_bac_3"/>
    <property type="match status" value="1"/>
</dbReference>